<evidence type="ECO:0000256" key="7">
    <source>
        <dbReference type="SAM" id="Phobius"/>
    </source>
</evidence>
<evidence type="ECO:0000256" key="3">
    <source>
        <dbReference type="ARBA" id="ARBA00012598"/>
    </source>
</evidence>
<evidence type="ECO:0000313" key="9">
    <source>
        <dbReference type="Proteomes" id="UP000307440"/>
    </source>
</evidence>
<protein>
    <recommendedName>
        <fullName evidence="3">factor independent urate hydroxylase</fullName>
        <ecNumber evidence="3">1.7.3.3</ecNumber>
    </recommendedName>
    <alternativeName>
        <fullName evidence="6">Urate oxidase</fullName>
    </alternativeName>
</protein>
<evidence type="ECO:0000256" key="4">
    <source>
        <dbReference type="ARBA" id="ARBA00022631"/>
    </source>
</evidence>
<keyword evidence="7" id="KW-0812">Transmembrane</keyword>
<comment type="pathway">
    <text evidence="1">Purine metabolism; urate degradation; (S)-allantoin from urate: step 1/3.</text>
</comment>
<comment type="similarity">
    <text evidence="2">Belongs to the uricase family.</text>
</comment>
<evidence type="ECO:0000256" key="5">
    <source>
        <dbReference type="ARBA" id="ARBA00023002"/>
    </source>
</evidence>
<feature type="transmembrane region" description="Helical" evidence="7">
    <location>
        <begin position="310"/>
        <end position="330"/>
    </location>
</feature>
<keyword evidence="7" id="KW-1133">Transmembrane helix</keyword>
<dbReference type="PANTHER" id="PTHR42874:SF1">
    <property type="entry name" value="URICASE"/>
    <property type="match status" value="1"/>
</dbReference>
<keyword evidence="4" id="KW-0659">Purine metabolism</keyword>
<dbReference type="EMBL" id="ML210194">
    <property type="protein sequence ID" value="TFK24836.1"/>
    <property type="molecule type" value="Genomic_DNA"/>
</dbReference>
<name>A0A5C3KWD7_COPMA</name>
<keyword evidence="5" id="KW-0560">Oxidoreductase</keyword>
<gene>
    <name evidence="8" type="ORF">FA15DRAFT_591802</name>
</gene>
<dbReference type="OrthoDB" id="9992118at2759"/>
<dbReference type="PRINTS" id="PR00093">
    <property type="entry name" value="URICASE"/>
</dbReference>
<evidence type="ECO:0000256" key="1">
    <source>
        <dbReference type="ARBA" id="ARBA00004831"/>
    </source>
</evidence>
<organism evidence="8 9">
    <name type="scientific">Coprinopsis marcescibilis</name>
    <name type="common">Agaric fungus</name>
    <name type="synonym">Psathyrella marcescibilis</name>
    <dbReference type="NCBI Taxonomy" id="230819"/>
    <lineage>
        <taxon>Eukaryota</taxon>
        <taxon>Fungi</taxon>
        <taxon>Dikarya</taxon>
        <taxon>Basidiomycota</taxon>
        <taxon>Agaricomycotina</taxon>
        <taxon>Agaricomycetes</taxon>
        <taxon>Agaricomycetidae</taxon>
        <taxon>Agaricales</taxon>
        <taxon>Agaricineae</taxon>
        <taxon>Psathyrellaceae</taxon>
        <taxon>Coprinopsis</taxon>
    </lineage>
</organism>
<dbReference type="EC" id="1.7.3.3" evidence="3"/>
<dbReference type="SUPFAM" id="SSF55620">
    <property type="entry name" value="Tetrahydrobiopterin biosynthesis enzymes-like"/>
    <property type="match status" value="2"/>
</dbReference>
<proteinExistence type="inferred from homology"/>
<dbReference type="AlphaFoldDB" id="A0A5C3KWD7"/>
<sequence>MSNASELSTLSYARYGKTNVRVFRIVREGKWHHTVEYSVETLLEGDIETSYTEADNSVVVATDSVKNITYYLAKVSPHILSAEKFALHIGTFFASKYAHIHKVHVTIEQLRWKRISIDGQEHQHAFYRDGDDKRVIKAVVDATAGKHALTASLTSGVVDLLVLKSSGSAFENFWKDEYTTLVPVDDRIFSTSIDLSYTFPNIKLVSPQDDAKLEFQIPLKDGDEGFKGSVWDEDVPKRARDATLQTFALDESASVQATLYKMAQRIIAENDGIKDVTYTLPNKHYIPVDMKYIGLDNLTPYVLSNTFPCFIFYCFFPVSSPCSFFFFLFFRSDSHPSFRHSRSCVSPPYHHDQQQKVSTRYRRFLDKRLSLG</sequence>
<dbReference type="UniPathway" id="UPA00394">
    <property type="reaction ID" value="UER00650"/>
</dbReference>
<evidence type="ECO:0000256" key="6">
    <source>
        <dbReference type="ARBA" id="ARBA00031317"/>
    </source>
</evidence>
<dbReference type="STRING" id="230819.A0A5C3KWD7"/>
<evidence type="ECO:0000256" key="2">
    <source>
        <dbReference type="ARBA" id="ARBA00009760"/>
    </source>
</evidence>
<keyword evidence="7" id="KW-0472">Membrane</keyword>
<keyword evidence="9" id="KW-1185">Reference proteome</keyword>
<dbReference type="GO" id="GO:0019628">
    <property type="term" value="P:urate catabolic process"/>
    <property type="evidence" value="ECO:0007669"/>
    <property type="project" value="UniProtKB-UniPathway"/>
</dbReference>
<dbReference type="NCBIfam" id="TIGR03383">
    <property type="entry name" value="urate_oxi"/>
    <property type="match status" value="1"/>
</dbReference>
<dbReference type="GO" id="GO:0005777">
    <property type="term" value="C:peroxisome"/>
    <property type="evidence" value="ECO:0007669"/>
    <property type="project" value="TreeGrafter"/>
</dbReference>
<dbReference type="Pfam" id="PF01014">
    <property type="entry name" value="Uricase"/>
    <property type="match status" value="2"/>
</dbReference>
<dbReference type="PANTHER" id="PTHR42874">
    <property type="entry name" value="URICASE"/>
    <property type="match status" value="1"/>
</dbReference>
<accession>A0A5C3KWD7</accession>
<dbReference type="PROSITE" id="PS00366">
    <property type="entry name" value="URICASE"/>
    <property type="match status" value="1"/>
</dbReference>
<dbReference type="Proteomes" id="UP000307440">
    <property type="component" value="Unassembled WGS sequence"/>
</dbReference>
<dbReference type="InterPro" id="IPR019842">
    <property type="entry name" value="Uricase_CS"/>
</dbReference>
<dbReference type="GO" id="GO:0004846">
    <property type="term" value="F:urate oxidase activity"/>
    <property type="evidence" value="ECO:0007669"/>
    <property type="project" value="UniProtKB-EC"/>
</dbReference>
<reference evidence="8 9" key="1">
    <citation type="journal article" date="2019" name="Nat. Ecol. Evol.">
        <title>Megaphylogeny resolves global patterns of mushroom evolution.</title>
        <authorList>
            <person name="Varga T."/>
            <person name="Krizsan K."/>
            <person name="Foldi C."/>
            <person name="Dima B."/>
            <person name="Sanchez-Garcia M."/>
            <person name="Sanchez-Ramirez S."/>
            <person name="Szollosi G.J."/>
            <person name="Szarkandi J.G."/>
            <person name="Papp V."/>
            <person name="Albert L."/>
            <person name="Andreopoulos W."/>
            <person name="Angelini C."/>
            <person name="Antonin V."/>
            <person name="Barry K.W."/>
            <person name="Bougher N.L."/>
            <person name="Buchanan P."/>
            <person name="Buyck B."/>
            <person name="Bense V."/>
            <person name="Catcheside P."/>
            <person name="Chovatia M."/>
            <person name="Cooper J."/>
            <person name="Damon W."/>
            <person name="Desjardin D."/>
            <person name="Finy P."/>
            <person name="Geml J."/>
            <person name="Haridas S."/>
            <person name="Hughes K."/>
            <person name="Justo A."/>
            <person name="Karasinski D."/>
            <person name="Kautmanova I."/>
            <person name="Kiss B."/>
            <person name="Kocsube S."/>
            <person name="Kotiranta H."/>
            <person name="LaButti K.M."/>
            <person name="Lechner B.E."/>
            <person name="Liimatainen K."/>
            <person name="Lipzen A."/>
            <person name="Lukacs Z."/>
            <person name="Mihaltcheva S."/>
            <person name="Morgado L.N."/>
            <person name="Niskanen T."/>
            <person name="Noordeloos M.E."/>
            <person name="Ohm R.A."/>
            <person name="Ortiz-Santana B."/>
            <person name="Ovrebo C."/>
            <person name="Racz N."/>
            <person name="Riley R."/>
            <person name="Savchenko A."/>
            <person name="Shiryaev A."/>
            <person name="Soop K."/>
            <person name="Spirin V."/>
            <person name="Szebenyi C."/>
            <person name="Tomsovsky M."/>
            <person name="Tulloss R.E."/>
            <person name="Uehling J."/>
            <person name="Grigoriev I.V."/>
            <person name="Vagvolgyi C."/>
            <person name="Papp T."/>
            <person name="Martin F.M."/>
            <person name="Miettinen O."/>
            <person name="Hibbett D.S."/>
            <person name="Nagy L.G."/>
        </authorList>
    </citation>
    <scope>NUCLEOTIDE SEQUENCE [LARGE SCALE GENOMIC DNA]</scope>
    <source>
        <strain evidence="8 9">CBS 121175</strain>
    </source>
</reference>
<dbReference type="InterPro" id="IPR002042">
    <property type="entry name" value="Uricase"/>
</dbReference>
<evidence type="ECO:0000313" key="8">
    <source>
        <dbReference type="EMBL" id="TFK24836.1"/>
    </source>
</evidence>
<dbReference type="GO" id="GO:0006145">
    <property type="term" value="P:purine nucleobase catabolic process"/>
    <property type="evidence" value="ECO:0007669"/>
    <property type="project" value="TreeGrafter"/>
</dbReference>
<dbReference type="Gene3D" id="3.10.270.10">
    <property type="entry name" value="Urate Oxidase"/>
    <property type="match status" value="1"/>
</dbReference>